<evidence type="ECO:0000313" key="1">
    <source>
        <dbReference type="EMBL" id="SEH55029.1"/>
    </source>
</evidence>
<protein>
    <submittedName>
        <fullName evidence="1">Uncharacterized protein</fullName>
    </submittedName>
</protein>
<dbReference type="RefSeq" id="WP_074715743.1">
    <property type="nucleotide sequence ID" value="NZ_FNWV01000004.1"/>
</dbReference>
<organism evidence="1 2">
    <name type="scientific">Ruminococcus flavefaciens</name>
    <dbReference type="NCBI Taxonomy" id="1265"/>
    <lineage>
        <taxon>Bacteria</taxon>
        <taxon>Bacillati</taxon>
        <taxon>Bacillota</taxon>
        <taxon>Clostridia</taxon>
        <taxon>Eubacteriales</taxon>
        <taxon>Oscillospiraceae</taxon>
        <taxon>Ruminococcus</taxon>
    </lineage>
</organism>
<accession>A0A1H6J8B9</accession>
<dbReference type="AlphaFoldDB" id="A0A1H6J8B9"/>
<dbReference type="Proteomes" id="UP000183190">
    <property type="component" value="Unassembled WGS sequence"/>
</dbReference>
<sequence>MKKIIIILSSIVLILVASLFGAYLYITHPSEEHELKNFSFKLPDGFECIDYTVNYSGTYKFWGETIFIRDIDTNCDLETVKDYVYRISEDVKFEKLEGYPYDGYYCTAKPVFGDENDEKSLQIGYILGTDTNYFNIYCDCTPLKAKIIKPVLAKIAKTVKYTSDFRLADKPDVYDCEYLSVYTGSKYYCYEHETYSSAKSDYILYLDERYANTDDFHKINYPFLEIKVYDNGKSPVDLADDVYNGFLETEDSVKDTRPDGFYDEVTRDQLDMFGLKCELVHSVMDKYNCFDYYFFNNGKYTYRIEASYCKDIDEADVKEMLDGITIKETVQK</sequence>
<reference evidence="1 2" key="1">
    <citation type="submission" date="2016-10" db="EMBL/GenBank/DDBJ databases">
        <authorList>
            <person name="de Groot N.N."/>
        </authorList>
    </citation>
    <scope>NUCLEOTIDE SEQUENCE [LARGE SCALE GENOMIC DNA]</scope>
    <source>
        <strain evidence="1 2">YAD2003</strain>
    </source>
</reference>
<gene>
    <name evidence="1" type="ORF">SAMN02910265_01360</name>
</gene>
<proteinExistence type="predicted"/>
<name>A0A1H6J8B9_RUMFL</name>
<evidence type="ECO:0000313" key="2">
    <source>
        <dbReference type="Proteomes" id="UP000183190"/>
    </source>
</evidence>
<dbReference type="EMBL" id="FNWV01000004">
    <property type="protein sequence ID" value="SEH55029.1"/>
    <property type="molecule type" value="Genomic_DNA"/>
</dbReference>
<dbReference type="OrthoDB" id="1821614at2"/>